<keyword evidence="4 7" id="KW-0133">Cell shape</keyword>
<dbReference type="PROSITE" id="PS52029">
    <property type="entry name" value="LD_TPASE"/>
    <property type="match status" value="1"/>
</dbReference>
<dbReference type="PROSITE" id="PS51257">
    <property type="entry name" value="PROKAR_LIPOPROTEIN"/>
    <property type="match status" value="1"/>
</dbReference>
<dbReference type="Gene3D" id="1.10.101.10">
    <property type="entry name" value="PGBD-like superfamily/PGBD"/>
    <property type="match status" value="1"/>
</dbReference>
<dbReference type="GO" id="GO:0008360">
    <property type="term" value="P:regulation of cell shape"/>
    <property type="evidence" value="ECO:0007669"/>
    <property type="project" value="UniProtKB-UniRule"/>
</dbReference>
<dbReference type="Pfam" id="PF01471">
    <property type="entry name" value="PG_binding_1"/>
    <property type="match status" value="1"/>
</dbReference>
<dbReference type="UniPathway" id="UPA00219"/>
<dbReference type="GO" id="GO:0016740">
    <property type="term" value="F:transferase activity"/>
    <property type="evidence" value="ECO:0007669"/>
    <property type="project" value="UniProtKB-KW"/>
</dbReference>
<dbReference type="InterPro" id="IPR002477">
    <property type="entry name" value="Peptidoglycan-bd-like"/>
</dbReference>
<comment type="similarity">
    <text evidence="2">Belongs to the YkuD family.</text>
</comment>
<feature type="domain" description="L,D-TPase catalytic" evidence="8">
    <location>
        <begin position="301"/>
        <end position="476"/>
    </location>
</feature>
<dbReference type="RefSeq" id="WP_091143196.1">
    <property type="nucleotide sequence ID" value="NZ_FMVF01000009.1"/>
</dbReference>
<protein>
    <submittedName>
        <fullName evidence="9">Murein L,D-transpeptidase YcbB/YkuD</fullName>
    </submittedName>
</protein>
<evidence type="ECO:0000256" key="4">
    <source>
        <dbReference type="ARBA" id="ARBA00022960"/>
    </source>
</evidence>
<dbReference type="InterPro" id="IPR036365">
    <property type="entry name" value="PGBD-like_sf"/>
</dbReference>
<dbReference type="InterPro" id="IPR052905">
    <property type="entry name" value="LD-transpeptidase_YkuD-like"/>
</dbReference>
<dbReference type="SUPFAM" id="SSF47090">
    <property type="entry name" value="PGBD-like"/>
    <property type="match status" value="1"/>
</dbReference>
<evidence type="ECO:0000259" key="8">
    <source>
        <dbReference type="PROSITE" id="PS52029"/>
    </source>
</evidence>
<dbReference type="OrthoDB" id="9778545at2"/>
<evidence type="ECO:0000313" key="9">
    <source>
        <dbReference type="EMBL" id="SCY71534.1"/>
    </source>
</evidence>
<keyword evidence="5 7" id="KW-0573">Peptidoglycan synthesis</keyword>
<feature type="active site" description="Proton donor/acceptor" evidence="7">
    <location>
        <position position="429"/>
    </location>
</feature>
<dbReference type="Pfam" id="PF20142">
    <property type="entry name" value="Scaffold"/>
    <property type="match status" value="1"/>
</dbReference>
<evidence type="ECO:0000256" key="6">
    <source>
        <dbReference type="ARBA" id="ARBA00023316"/>
    </source>
</evidence>
<dbReference type="InterPro" id="IPR038063">
    <property type="entry name" value="Transpep_catalytic_dom"/>
</dbReference>
<dbReference type="Pfam" id="PF03734">
    <property type="entry name" value="YkuD"/>
    <property type="match status" value="1"/>
</dbReference>
<evidence type="ECO:0000313" key="10">
    <source>
        <dbReference type="Proteomes" id="UP000199354"/>
    </source>
</evidence>
<proteinExistence type="inferred from homology"/>
<dbReference type="PANTHER" id="PTHR41533:SF2">
    <property type="entry name" value="BLR7131 PROTEIN"/>
    <property type="match status" value="1"/>
</dbReference>
<evidence type="ECO:0000256" key="7">
    <source>
        <dbReference type="PROSITE-ProRule" id="PRU01373"/>
    </source>
</evidence>
<dbReference type="GO" id="GO:0004180">
    <property type="term" value="F:carboxypeptidase activity"/>
    <property type="evidence" value="ECO:0007669"/>
    <property type="project" value="UniProtKB-ARBA"/>
</dbReference>
<accession>A0A1G5I6F4</accession>
<evidence type="ECO:0000256" key="2">
    <source>
        <dbReference type="ARBA" id="ARBA00005992"/>
    </source>
</evidence>
<dbReference type="InterPro" id="IPR005490">
    <property type="entry name" value="LD_TPept_cat_dom"/>
</dbReference>
<name>A0A1G5I6F4_9FLAO</name>
<dbReference type="STRING" id="490189.SAMN02927903_02126"/>
<dbReference type="PANTHER" id="PTHR41533">
    <property type="entry name" value="L,D-TRANSPEPTIDASE HI_1667-RELATED"/>
    <property type="match status" value="1"/>
</dbReference>
<dbReference type="Gene3D" id="2.40.440.10">
    <property type="entry name" value="L,D-transpeptidase catalytic domain-like"/>
    <property type="match status" value="1"/>
</dbReference>
<gene>
    <name evidence="9" type="ORF">SAMN02927903_02126</name>
</gene>
<dbReference type="GO" id="GO:0071555">
    <property type="term" value="P:cell wall organization"/>
    <property type="evidence" value="ECO:0007669"/>
    <property type="project" value="UniProtKB-UniRule"/>
</dbReference>
<organism evidence="9 10">
    <name type="scientific">Flavobacterium caeni</name>
    <dbReference type="NCBI Taxonomy" id="490189"/>
    <lineage>
        <taxon>Bacteria</taxon>
        <taxon>Pseudomonadati</taxon>
        <taxon>Bacteroidota</taxon>
        <taxon>Flavobacteriia</taxon>
        <taxon>Flavobacteriales</taxon>
        <taxon>Flavobacteriaceae</taxon>
        <taxon>Flavobacterium</taxon>
    </lineage>
</organism>
<comment type="pathway">
    <text evidence="1 7">Cell wall biogenesis; peptidoglycan biosynthesis.</text>
</comment>
<dbReference type="InterPro" id="IPR045380">
    <property type="entry name" value="LD_TPept_scaffold_dom"/>
</dbReference>
<dbReference type="GO" id="GO:0009252">
    <property type="term" value="P:peptidoglycan biosynthetic process"/>
    <property type="evidence" value="ECO:0007669"/>
    <property type="project" value="UniProtKB-UniPathway"/>
</dbReference>
<dbReference type="InterPro" id="IPR036366">
    <property type="entry name" value="PGBDSf"/>
</dbReference>
<dbReference type="AlphaFoldDB" id="A0A1G5I6F4"/>
<dbReference type="SUPFAM" id="SSF141523">
    <property type="entry name" value="L,D-transpeptidase catalytic domain-like"/>
    <property type="match status" value="1"/>
</dbReference>
<keyword evidence="3" id="KW-0808">Transferase</keyword>
<evidence type="ECO:0000256" key="3">
    <source>
        <dbReference type="ARBA" id="ARBA00022679"/>
    </source>
</evidence>
<dbReference type="CDD" id="cd16913">
    <property type="entry name" value="YkuD_like"/>
    <property type="match status" value="1"/>
</dbReference>
<reference evidence="9 10" key="1">
    <citation type="submission" date="2016-10" db="EMBL/GenBank/DDBJ databases">
        <authorList>
            <person name="de Groot N.N."/>
        </authorList>
    </citation>
    <scope>NUCLEOTIDE SEQUENCE [LARGE SCALE GENOMIC DNA]</scope>
    <source>
        <strain evidence="9 10">CGMCC 1.7031</strain>
    </source>
</reference>
<evidence type="ECO:0000256" key="1">
    <source>
        <dbReference type="ARBA" id="ARBA00004752"/>
    </source>
</evidence>
<keyword evidence="10" id="KW-1185">Reference proteome</keyword>
<feature type="active site" description="Nucleophile" evidence="7">
    <location>
        <position position="448"/>
    </location>
</feature>
<evidence type="ECO:0000256" key="5">
    <source>
        <dbReference type="ARBA" id="ARBA00022984"/>
    </source>
</evidence>
<keyword evidence="6 7" id="KW-0961">Cell wall biogenesis/degradation</keyword>
<dbReference type="EMBL" id="FMVF01000009">
    <property type="protein sequence ID" value="SCY71534.1"/>
    <property type="molecule type" value="Genomic_DNA"/>
</dbReference>
<sequence>MQKNYWILLLACLVLGCKKELPPEKPVAAPPVKVLRDSASVTFDSVVVTKKDDATLTAFYRLYGFGTVWHKPQLRQKLIQLLRDAEFEGLNPRDYKIRKIEKLEAKAKTFSDAEMVDYDLVLTKSAQKYLWHLSNGKLNPRHIYRDWDLKRNPVDLNGLLSGGIQGDSLAAVFESVKPHHEIYASLKKALVKMDDYAKDTIKPVVFTEKIVRGDTSSLMPSIKRKLIVWKELPKQDTLTEIYDKKTVAAIKNFQRKQGLSPDGVIGKSTVEALNLSMAERKHQIVANLERWRWFPRDMGDHYIIINIPGYYLRVIKDGDTIERKRIVVGKSTRKTPILSSTFNNIVFNPTWTVPPTIIREDLVPDATNNRGYFAARSITIYNSKGQVVDPQKWNPKNPRAYRYVQAPGYYNSLGVVKFNFPNNYTVYLHDTNHREYFGKQYRSLSSGCVRVEDPLPLAQYMLNDSIEWPREKIDTLVATKKTKTIALKQKIRLHQLYWTAWMERNGEIEFRPDIYKLDEDLYQKLQK</sequence>
<dbReference type="Proteomes" id="UP000199354">
    <property type="component" value="Unassembled WGS sequence"/>
</dbReference>